<dbReference type="EMBL" id="MEXH01000021">
    <property type="protein sequence ID" value="OGC92133.1"/>
    <property type="molecule type" value="Genomic_DNA"/>
</dbReference>
<feature type="transmembrane region" description="Helical" evidence="1">
    <location>
        <begin position="45"/>
        <end position="65"/>
    </location>
</feature>
<keyword evidence="1" id="KW-0472">Membrane</keyword>
<evidence type="ECO:0000313" key="3">
    <source>
        <dbReference type="Proteomes" id="UP000178176"/>
    </source>
</evidence>
<dbReference type="Proteomes" id="UP000178176">
    <property type="component" value="Unassembled WGS sequence"/>
</dbReference>
<evidence type="ECO:0000256" key="1">
    <source>
        <dbReference type="SAM" id="Phobius"/>
    </source>
</evidence>
<feature type="transmembrane region" description="Helical" evidence="1">
    <location>
        <begin position="231"/>
        <end position="251"/>
    </location>
</feature>
<feature type="transmembrane region" description="Helical" evidence="1">
    <location>
        <begin position="414"/>
        <end position="431"/>
    </location>
</feature>
<protein>
    <recommendedName>
        <fullName evidence="4">Glycosyltransferase RgtA/B/C/D-like domain-containing protein</fullName>
    </recommendedName>
</protein>
<feature type="transmembrane region" description="Helical" evidence="1">
    <location>
        <begin position="301"/>
        <end position="317"/>
    </location>
</feature>
<feature type="transmembrane region" description="Helical" evidence="1">
    <location>
        <begin position="102"/>
        <end position="119"/>
    </location>
</feature>
<evidence type="ECO:0000313" key="2">
    <source>
        <dbReference type="EMBL" id="OGC92133.1"/>
    </source>
</evidence>
<name>A0A1F4YFW4_9BACT</name>
<comment type="caution">
    <text evidence="2">The sequence shown here is derived from an EMBL/GenBank/DDBJ whole genome shotgun (WGS) entry which is preliminary data.</text>
</comment>
<dbReference type="AlphaFoldDB" id="A0A1F4YFW4"/>
<feature type="transmembrane region" description="Helical" evidence="1">
    <location>
        <begin position="180"/>
        <end position="197"/>
    </location>
</feature>
<reference evidence="2 3" key="1">
    <citation type="journal article" date="2016" name="Nat. Commun.">
        <title>Thousands of microbial genomes shed light on interconnected biogeochemical processes in an aquifer system.</title>
        <authorList>
            <person name="Anantharaman K."/>
            <person name="Brown C.T."/>
            <person name="Hug L.A."/>
            <person name="Sharon I."/>
            <person name="Castelle C.J."/>
            <person name="Probst A.J."/>
            <person name="Thomas B.C."/>
            <person name="Singh A."/>
            <person name="Wilkins M.J."/>
            <person name="Karaoz U."/>
            <person name="Brodie E.L."/>
            <person name="Williams K.H."/>
            <person name="Hubbard S.S."/>
            <person name="Banfield J.F."/>
        </authorList>
    </citation>
    <scope>NUCLEOTIDE SEQUENCE [LARGE SCALE GENOMIC DNA]</scope>
</reference>
<feature type="transmembrane region" description="Helical" evidence="1">
    <location>
        <begin position="362"/>
        <end position="383"/>
    </location>
</feature>
<feature type="transmembrane region" description="Helical" evidence="1">
    <location>
        <begin position="390"/>
        <end position="408"/>
    </location>
</feature>
<feature type="transmembrane region" description="Helical" evidence="1">
    <location>
        <begin position="436"/>
        <end position="456"/>
    </location>
</feature>
<organism evidence="2 3">
    <name type="scientific">Candidatus Amesbacteria bacterium RIFCSPHIGHO2_01_FULL_48_32b</name>
    <dbReference type="NCBI Taxonomy" id="1797253"/>
    <lineage>
        <taxon>Bacteria</taxon>
        <taxon>Candidatus Amesiibacteriota</taxon>
    </lineage>
</organism>
<accession>A0A1F4YFW4</accession>
<feature type="transmembrane region" description="Helical" evidence="1">
    <location>
        <begin position="271"/>
        <end position="289"/>
    </location>
</feature>
<feature type="transmembrane region" description="Helical" evidence="1">
    <location>
        <begin position="203"/>
        <end position="224"/>
    </location>
</feature>
<feature type="transmembrane region" description="Helical" evidence="1">
    <location>
        <begin position="71"/>
        <end position="90"/>
    </location>
</feature>
<feature type="transmembrane region" description="Helical" evidence="1">
    <location>
        <begin position="6"/>
        <end position="24"/>
    </location>
</feature>
<proteinExistence type="predicted"/>
<evidence type="ECO:0008006" key="4">
    <source>
        <dbReference type="Google" id="ProtNLM"/>
    </source>
</evidence>
<keyword evidence="1" id="KW-0812">Transmembrane</keyword>
<gene>
    <name evidence="2" type="ORF">A2876_02505</name>
</gene>
<sequence length="581" mass="67083">MLSQYFHPLNIALVLFVVATLFFFDAIGTWFDSRYIKSPAFLRPAVWLYGMGLFVAVWFGLHFFIPFRADYILFSTLPLLYIALPPYLHFRRWKELWIFAKSHRLPLIIFFILSPALFVKSSLPPYLTDEMAYHFWSPYDVKHELVWNFGTGYYQNLPKLIDTMMVLPFALTKTYAPSRLLHFLLFYSGVTAIYAWLKLRFGFTVSALFALMYLFINQNLLIIATSGYIDYSMAILITLAVITLLDVMIFANPASFLAGSIFWGLSIGGKYTALLGLTAYTTIFSAWYLYQGKKYLHIRNLAKFLMLLLIFGGYWYVKNLLYTGNPIYPFLFGCKFAQCYDISGVYTGSWTIPIKFANSFKIISSLTYGHPVVVALFIVALLLLKLHKTVIFLLIGAFIELFLTRNFSGFFDRYFLHLQTLLIIILVLPAVRYKLYLLPIIALAIFLVLTTLKTTYSPWNYLSPQEVYYAIGKTNIYHWLKDRHKQNGDIIAWCGTSGEKDLYILDEGILYTRDEQPMSVLVVNCRYIFPKPGQLATADQPVWFASHRTCDSGSDLETRLVCQAKPLGRYLYFYEPKGPTL</sequence>
<keyword evidence="1" id="KW-1133">Transmembrane helix</keyword>